<dbReference type="RefSeq" id="WP_184200556.1">
    <property type="nucleotide sequence ID" value="NZ_BMOX01000233.1"/>
</dbReference>
<keyword evidence="2" id="KW-1185">Reference proteome</keyword>
<dbReference type="EMBL" id="JACIIV010000018">
    <property type="protein sequence ID" value="MBB6228361.1"/>
    <property type="molecule type" value="Genomic_DNA"/>
</dbReference>
<organism evidence="1 2">
    <name type="scientific">Polymorphobacter multimanifer</name>
    <dbReference type="NCBI Taxonomy" id="1070431"/>
    <lineage>
        <taxon>Bacteria</taxon>
        <taxon>Pseudomonadati</taxon>
        <taxon>Pseudomonadota</taxon>
        <taxon>Alphaproteobacteria</taxon>
        <taxon>Sphingomonadales</taxon>
        <taxon>Sphingosinicellaceae</taxon>
        <taxon>Polymorphobacter</taxon>
    </lineage>
</organism>
<proteinExistence type="predicted"/>
<dbReference type="Proteomes" id="UP000538147">
    <property type="component" value="Unassembled WGS sequence"/>
</dbReference>
<dbReference type="AlphaFoldDB" id="A0A841L9Q1"/>
<sequence length="205" mass="21719">MALIPLPTVGTRDITWEISDPSISSRSIITQRTKILMQPGTRFSAKVDLSVQNAVEARAWKRFFTALKGRVNTFELPAVKPGEQATVTPATVAIIGGPYMGASIVTAGWARPSPAVVMQAGMTISHAGRLHVVQADVLAGAAEFGADPNLARIFVGPEVDVNTIATAAVRVASPVGTMRITGATLGWADLLENYQPLSFTCEEAF</sequence>
<comment type="caution">
    <text evidence="1">The sequence shown here is derived from an EMBL/GenBank/DDBJ whole genome shotgun (WGS) entry which is preliminary data.</text>
</comment>
<accession>A0A841L9Q1</accession>
<reference evidence="1 2" key="1">
    <citation type="submission" date="2020-08" db="EMBL/GenBank/DDBJ databases">
        <title>Genomic Encyclopedia of Type Strains, Phase IV (KMG-IV): sequencing the most valuable type-strain genomes for metagenomic binning, comparative biology and taxonomic classification.</title>
        <authorList>
            <person name="Goeker M."/>
        </authorList>
    </citation>
    <scope>NUCLEOTIDE SEQUENCE [LARGE SCALE GENOMIC DNA]</scope>
    <source>
        <strain evidence="1 2">DSM 102189</strain>
    </source>
</reference>
<protein>
    <submittedName>
        <fullName evidence="1">Uncharacterized protein</fullName>
    </submittedName>
</protein>
<gene>
    <name evidence="1" type="ORF">FHS79_002546</name>
</gene>
<name>A0A841L9Q1_9SPHN</name>
<evidence type="ECO:0000313" key="1">
    <source>
        <dbReference type="EMBL" id="MBB6228361.1"/>
    </source>
</evidence>
<evidence type="ECO:0000313" key="2">
    <source>
        <dbReference type="Proteomes" id="UP000538147"/>
    </source>
</evidence>